<dbReference type="AlphaFoldDB" id="A0AA39HNS7"/>
<dbReference type="EMBL" id="JAUCMV010000003">
    <property type="protein sequence ID" value="KAK0408521.1"/>
    <property type="molecule type" value="Genomic_DNA"/>
</dbReference>
<sequence>MLFISGAMGMQHPDVCKLLDRLLDVQVCVKAICAKLAAGEVPPLYSSKEYAAKNRQLLSIIEMMLPSQFLLIFLTTVPCLISGDIQFTECPKNSGKSVNLTIPPNGVTGIRSHDWPNSMTGFYGKLLFGTCGFDIKGTSNQTVAAFFTNAHFYYSTPSLDGSVDTNDRNFVHTMNGGEISFEARGAFVDSTMCYWWGFEAIVGAYDNENMCPFESDAVVEVDDSAPRVIASQWYFDDDSATLPQRKCQWTFAPKAGYKLKIAFSVFIINATDESVRLYEDAHPVFNLGSSEELPSRVFYTEKNFPFHSFPGCRQRFSTRCQTRTITLDDGLTFGNRNRVTQLFKPYGNSQECNFYVNSVPGNEVQLSLSTIDIEDCCDSLTIETPSATGNFSNPKDAHSGAVYSTVGAEVATIRWKSDGNYGRAGFKFYAQLLDCKCKGEKVINLSKDYNRVSISPSRTSNYCHGMDCQWAISAPKNNMVILDISAFLRGECYSNTNGLGDSLEISDGTRTYKPQCAADVLPFYNKNLSINFESSDKFVTNQYENGNVDIKASYVDLVSLRSKNTVRFINDSADSVLFSSASLKYRFSSVTFTLSKELSSKKLQLYVISTEDSIDIDTVLIMDGDLSHAVSAISNYDLLNNATVTGPITSTTGNITVLLAYASPVRYSAAMFLKVYDDSRDCSDADSVFSAPPHGDTLQTTYTVESQNSKLLVCPITILSLPGSFGDAMNFGINDIQGTDKSVKVLPGTDHNANPFYEVSKSTLNLWGPTSLYGEIFTILLPVETILNFSISKTQIPRDAISIDYYVHKMGIFMTPNYPNGGCSKEGLTSRSLKVIDYGSADNTFKAKFEVFGNLSPSSSLHVLANKKVVLNATSETKLQSSYDTGYASVVSFEYSGPESEKGFFIRYELIPSPKSSHLSISAVLELNMTVSNLIV</sequence>
<dbReference type="Proteomes" id="UP001175271">
    <property type="component" value="Unassembled WGS sequence"/>
</dbReference>
<name>A0AA39HNS7_9BILA</name>
<dbReference type="InterPro" id="IPR000859">
    <property type="entry name" value="CUB_dom"/>
</dbReference>
<protein>
    <recommendedName>
        <fullName evidence="4">CUB domain-containing protein</fullName>
    </recommendedName>
</protein>
<organism evidence="5 6">
    <name type="scientific">Steinernema hermaphroditum</name>
    <dbReference type="NCBI Taxonomy" id="289476"/>
    <lineage>
        <taxon>Eukaryota</taxon>
        <taxon>Metazoa</taxon>
        <taxon>Ecdysozoa</taxon>
        <taxon>Nematoda</taxon>
        <taxon>Chromadorea</taxon>
        <taxon>Rhabditida</taxon>
        <taxon>Tylenchina</taxon>
        <taxon>Panagrolaimomorpha</taxon>
        <taxon>Strongyloidoidea</taxon>
        <taxon>Steinernematidae</taxon>
        <taxon>Steinernema</taxon>
    </lineage>
</organism>
<evidence type="ECO:0000256" key="1">
    <source>
        <dbReference type="ARBA" id="ARBA00022737"/>
    </source>
</evidence>
<dbReference type="InterPro" id="IPR035914">
    <property type="entry name" value="Sperma_CUB_dom_sf"/>
</dbReference>
<evidence type="ECO:0000256" key="2">
    <source>
        <dbReference type="ARBA" id="ARBA00023157"/>
    </source>
</evidence>
<reference evidence="5" key="1">
    <citation type="submission" date="2023-06" db="EMBL/GenBank/DDBJ databases">
        <title>Genomic analysis of the entomopathogenic nematode Steinernema hermaphroditum.</title>
        <authorList>
            <person name="Schwarz E.M."/>
            <person name="Heppert J.K."/>
            <person name="Baniya A."/>
            <person name="Schwartz H.T."/>
            <person name="Tan C.-H."/>
            <person name="Antoshechkin I."/>
            <person name="Sternberg P.W."/>
            <person name="Goodrich-Blair H."/>
            <person name="Dillman A.R."/>
        </authorList>
    </citation>
    <scope>NUCLEOTIDE SEQUENCE</scope>
    <source>
        <strain evidence="5">PS9179</strain>
        <tissue evidence="5">Whole animal</tissue>
    </source>
</reference>
<dbReference type="PANTHER" id="PTHR24251">
    <property type="entry name" value="OVOCHYMASE-RELATED"/>
    <property type="match status" value="1"/>
</dbReference>
<feature type="domain" description="CUB" evidence="4">
    <location>
        <begin position="437"/>
        <end position="557"/>
    </location>
</feature>
<accession>A0AA39HNS7</accession>
<evidence type="ECO:0000256" key="3">
    <source>
        <dbReference type="PROSITE-ProRule" id="PRU00059"/>
    </source>
</evidence>
<dbReference type="Gene3D" id="2.60.120.290">
    <property type="entry name" value="Spermadhesin, CUB domain"/>
    <property type="match status" value="2"/>
</dbReference>
<comment type="caution">
    <text evidence="5">The sequence shown here is derived from an EMBL/GenBank/DDBJ whole genome shotgun (WGS) entry which is preliminary data.</text>
</comment>
<keyword evidence="1" id="KW-0677">Repeat</keyword>
<gene>
    <name evidence="5" type="ORF">QR680_004005</name>
</gene>
<keyword evidence="6" id="KW-1185">Reference proteome</keyword>
<dbReference type="SUPFAM" id="SSF49854">
    <property type="entry name" value="Spermadhesin, CUB domain"/>
    <property type="match status" value="2"/>
</dbReference>
<dbReference type="PROSITE" id="PS01180">
    <property type="entry name" value="CUB"/>
    <property type="match status" value="1"/>
</dbReference>
<proteinExistence type="predicted"/>
<evidence type="ECO:0000313" key="6">
    <source>
        <dbReference type="Proteomes" id="UP001175271"/>
    </source>
</evidence>
<comment type="caution">
    <text evidence="3">Lacks conserved residue(s) required for the propagation of feature annotation.</text>
</comment>
<evidence type="ECO:0000259" key="4">
    <source>
        <dbReference type="PROSITE" id="PS01180"/>
    </source>
</evidence>
<dbReference type="PANTHER" id="PTHR24251:SF37">
    <property type="entry name" value="CUB DOMAIN-CONTAINING PROTEIN"/>
    <property type="match status" value="1"/>
</dbReference>
<evidence type="ECO:0000313" key="5">
    <source>
        <dbReference type="EMBL" id="KAK0408521.1"/>
    </source>
</evidence>
<keyword evidence="2" id="KW-1015">Disulfide bond</keyword>